<protein>
    <submittedName>
        <fullName evidence="1">Uncharacterized protein</fullName>
    </submittedName>
</protein>
<dbReference type="AlphaFoldDB" id="A0A8J4AYK0"/>
<evidence type="ECO:0000313" key="2">
    <source>
        <dbReference type="Proteomes" id="UP000747399"/>
    </source>
</evidence>
<dbReference type="EMBL" id="BNCO01000008">
    <property type="protein sequence ID" value="GIL50316.1"/>
    <property type="molecule type" value="Genomic_DNA"/>
</dbReference>
<sequence length="304" mass="31079">MYVHHFLFVAMCIKDTTTIVLYGVDPRYTVRRTGNREAYGLRGEASYYHAWTASRREGPRTFEFSTYVGIASGALVVRLAVPEPRPPGSIEPAGTADPAAAAAANAAAWTAPSSVCSATPSSLPSPSATAIAHCSLALLLAPAAAAAATAAGLSVAVASTAAPPVLVPEPFATAGGASSCWGCVCAFASSTPPSMTLTASGTAATAGCMHDAAANTDIDAAVTPGSKCTAPLDDDGAAAAATAPLPPPARPTPGGCAGGRGGVELSWPLTMPLPVGWCNGTAGCAHVCWDWWWWWWWWYDGGRW</sequence>
<dbReference type="Proteomes" id="UP000747399">
    <property type="component" value="Unassembled WGS sequence"/>
</dbReference>
<comment type="caution">
    <text evidence="1">The sequence shown here is derived from an EMBL/GenBank/DDBJ whole genome shotgun (WGS) entry which is preliminary data.</text>
</comment>
<keyword evidence="2" id="KW-1185">Reference proteome</keyword>
<accession>A0A8J4AYK0</accession>
<name>A0A8J4AYK0_9CHLO</name>
<gene>
    <name evidence="1" type="ORF">Vafri_6526</name>
</gene>
<proteinExistence type="predicted"/>
<organism evidence="1 2">
    <name type="scientific">Volvox africanus</name>
    <dbReference type="NCBI Taxonomy" id="51714"/>
    <lineage>
        <taxon>Eukaryota</taxon>
        <taxon>Viridiplantae</taxon>
        <taxon>Chlorophyta</taxon>
        <taxon>core chlorophytes</taxon>
        <taxon>Chlorophyceae</taxon>
        <taxon>CS clade</taxon>
        <taxon>Chlamydomonadales</taxon>
        <taxon>Volvocaceae</taxon>
        <taxon>Volvox</taxon>
    </lineage>
</organism>
<evidence type="ECO:0000313" key="1">
    <source>
        <dbReference type="EMBL" id="GIL50316.1"/>
    </source>
</evidence>
<reference evidence="1" key="1">
    <citation type="journal article" date="2021" name="Proc. Natl. Acad. Sci. U.S.A.">
        <title>Three genomes in the algal genus Volvox reveal the fate of a haploid sex-determining region after a transition to homothallism.</title>
        <authorList>
            <person name="Yamamoto K."/>
            <person name="Hamaji T."/>
            <person name="Kawai-Toyooka H."/>
            <person name="Matsuzaki R."/>
            <person name="Takahashi F."/>
            <person name="Nishimura Y."/>
            <person name="Kawachi M."/>
            <person name="Noguchi H."/>
            <person name="Minakuchi Y."/>
            <person name="Umen J.G."/>
            <person name="Toyoda A."/>
            <person name="Nozaki H."/>
        </authorList>
    </citation>
    <scope>NUCLEOTIDE SEQUENCE</scope>
    <source>
        <strain evidence="1">NIES-3780</strain>
    </source>
</reference>